<keyword evidence="2" id="KW-1185">Reference proteome</keyword>
<organism evidence="1 2">
    <name type="scientific">Dreissena polymorpha</name>
    <name type="common">Zebra mussel</name>
    <name type="synonym">Mytilus polymorpha</name>
    <dbReference type="NCBI Taxonomy" id="45954"/>
    <lineage>
        <taxon>Eukaryota</taxon>
        <taxon>Metazoa</taxon>
        <taxon>Spiralia</taxon>
        <taxon>Lophotrochozoa</taxon>
        <taxon>Mollusca</taxon>
        <taxon>Bivalvia</taxon>
        <taxon>Autobranchia</taxon>
        <taxon>Heteroconchia</taxon>
        <taxon>Euheterodonta</taxon>
        <taxon>Imparidentia</taxon>
        <taxon>Neoheterodontei</taxon>
        <taxon>Myida</taxon>
        <taxon>Dreissenoidea</taxon>
        <taxon>Dreissenidae</taxon>
        <taxon>Dreissena</taxon>
    </lineage>
</organism>
<reference evidence="1" key="2">
    <citation type="submission" date="2020-11" db="EMBL/GenBank/DDBJ databases">
        <authorList>
            <person name="McCartney M.A."/>
            <person name="Auch B."/>
            <person name="Kono T."/>
            <person name="Mallez S."/>
            <person name="Becker A."/>
            <person name="Gohl D.M."/>
            <person name="Silverstein K.A.T."/>
            <person name="Koren S."/>
            <person name="Bechman K.B."/>
            <person name="Herman A."/>
            <person name="Abrahante J.E."/>
            <person name="Garbe J."/>
        </authorList>
    </citation>
    <scope>NUCLEOTIDE SEQUENCE</scope>
    <source>
        <strain evidence="1">Duluth1</strain>
        <tissue evidence="1">Whole animal</tissue>
    </source>
</reference>
<dbReference type="AlphaFoldDB" id="A0A9D4RQ76"/>
<reference evidence="1" key="1">
    <citation type="journal article" date="2019" name="bioRxiv">
        <title>The Genome of the Zebra Mussel, Dreissena polymorpha: A Resource for Invasive Species Research.</title>
        <authorList>
            <person name="McCartney M.A."/>
            <person name="Auch B."/>
            <person name="Kono T."/>
            <person name="Mallez S."/>
            <person name="Zhang Y."/>
            <person name="Obille A."/>
            <person name="Becker A."/>
            <person name="Abrahante J.E."/>
            <person name="Garbe J."/>
            <person name="Badalamenti J.P."/>
            <person name="Herman A."/>
            <person name="Mangelson H."/>
            <person name="Liachko I."/>
            <person name="Sullivan S."/>
            <person name="Sone E.D."/>
            <person name="Koren S."/>
            <person name="Silverstein K.A.T."/>
            <person name="Beckman K.B."/>
            <person name="Gohl D.M."/>
        </authorList>
    </citation>
    <scope>NUCLEOTIDE SEQUENCE</scope>
    <source>
        <strain evidence="1">Duluth1</strain>
        <tissue evidence="1">Whole animal</tissue>
    </source>
</reference>
<evidence type="ECO:0000313" key="2">
    <source>
        <dbReference type="Proteomes" id="UP000828390"/>
    </source>
</evidence>
<protein>
    <submittedName>
        <fullName evidence="1">Uncharacterized protein</fullName>
    </submittedName>
</protein>
<gene>
    <name evidence="1" type="ORF">DPMN_037855</name>
</gene>
<sequence>MVYELVQNYSKLSGTDTITHGPLTIPLVDSSKFWKRTKSVKEDVRLDGLRYSLDQPRRPKKFPFPTLFRRCRETPINPSEINILLDKVSEKSIKRSFVV</sequence>
<accession>A0A9D4RQ76</accession>
<dbReference type="Proteomes" id="UP000828390">
    <property type="component" value="Unassembled WGS sequence"/>
</dbReference>
<evidence type="ECO:0000313" key="1">
    <source>
        <dbReference type="EMBL" id="KAH3874607.1"/>
    </source>
</evidence>
<proteinExistence type="predicted"/>
<name>A0A9D4RQ76_DREPO</name>
<dbReference type="EMBL" id="JAIWYP010000002">
    <property type="protein sequence ID" value="KAH3874607.1"/>
    <property type="molecule type" value="Genomic_DNA"/>
</dbReference>
<comment type="caution">
    <text evidence="1">The sequence shown here is derived from an EMBL/GenBank/DDBJ whole genome shotgun (WGS) entry which is preliminary data.</text>
</comment>